<dbReference type="GO" id="GO:0003700">
    <property type="term" value="F:DNA-binding transcription factor activity"/>
    <property type="evidence" value="ECO:0007669"/>
    <property type="project" value="InterPro"/>
</dbReference>
<protein>
    <submittedName>
        <fullName evidence="5">AraC-type DNA-binding protein</fullName>
    </submittedName>
</protein>
<dbReference type="PANTHER" id="PTHR43280">
    <property type="entry name" value="ARAC-FAMILY TRANSCRIPTIONAL REGULATOR"/>
    <property type="match status" value="1"/>
</dbReference>
<gene>
    <name evidence="5" type="ORF">SAMN05444682_111196</name>
</gene>
<dbReference type="InterPro" id="IPR009057">
    <property type="entry name" value="Homeodomain-like_sf"/>
</dbReference>
<keyword evidence="6" id="KW-1185">Reference proteome</keyword>
<dbReference type="Proteomes" id="UP000198670">
    <property type="component" value="Unassembled WGS sequence"/>
</dbReference>
<dbReference type="STRING" id="1477437.SAMN05444682_111196"/>
<keyword evidence="1" id="KW-0805">Transcription regulation</keyword>
<dbReference type="SUPFAM" id="SSF46689">
    <property type="entry name" value="Homeodomain-like"/>
    <property type="match status" value="1"/>
</dbReference>
<feature type="domain" description="HTH araC/xylS-type" evidence="4">
    <location>
        <begin position="32"/>
        <end position="129"/>
    </location>
</feature>
<dbReference type="EMBL" id="FOQO01000011">
    <property type="protein sequence ID" value="SFJ62623.1"/>
    <property type="molecule type" value="Genomic_DNA"/>
</dbReference>
<keyword evidence="3" id="KW-0804">Transcription</keyword>
<dbReference type="AlphaFoldDB" id="A0A1I3SW80"/>
<evidence type="ECO:0000313" key="5">
    <source>
        <dbReference type="EMBL" id="SFJ62623.1"/>
    </source>
</evidence>
<proteinExistence type="predicted"/>
<dbReference type="PROSITE" id="PS01124">
    <property type="entry name" value="HTH_ARAC_FAMILY_2"/>
    <property type="match status" value="1"/>
</dbReference>
<evidence type="ECO:0000313" key="6">
    <source>
        <dbReference type="Proteomes" id="UP000198670"/>
    </source>
</evidence>
<evidence type="ECO:0000256" key="2">
    <source>
        <dbReference type="ARBA" id="ARBA00023125"/>
    </source>
</evidence>
<organism evidence="5 6">
    <name type="scientific">Parapedobacter indicus</name>
    <dbReference type="NCBI Taxonomy" id="1477437"/>
    <lineage>
        <taxon>Bacteria</taxon>
        <taxon>Pseudomonadati</taxon>
        <taxon>Bacteroidota</taxon>
        <taxon>Sphingobacteriia</taxon>
        <taxon>Sphingobacteriales</taxon>
        <taxon>Sphingobacteriaceae</taxon>
        <taxon>Parapedobacter</taxon>
    </lineage>
</organism>
<dbReference type="GO" id="GO:0043565">
    <property type="term" value="F:sequence-specific DNA binding"/>
    <property type="evidence" value="ECO:0007669"/>
    <property type="project" value="InterPro"/>
</dbReference>
<evidence type="ECO:0000256" key="1">
    <source>
        <dbReference type="ARBA" id="ARBA00023015"/>
    </source>
</evidence>
<keyword evidence="2 5" id="KW-0238">DNA-binding</keyword>
<evidence type="ECO:0000256" key="3">
    <source>
        <dbReference type="ARBA" id="ARBA00023163"/>
    </source>
</evidence>
<reference evidence="5 6" key="1">
    <citation type="submission" date="2016-10" db="EMBL/GenBank/DDBJ databases">
        <authorList>
            <person name="de Groot N.N."/>
        </authorList>
    </citation>
    <scope>NUCLEOTIDE SEQUENCE [LARGE SCALE GENOMIC DNA]</scope>
    <source>
        <strain evidence="5 6">RK1</strain>
    </source>
</reference>
<evidence type="ECO:0000259" key="4">
    <source>
        <dbReference type="PROSITE" id="PS01124"/>
    </source>
</evidence>
<accession>A0A1I3SW80</accession>
<dbReference type="Gene3D" id="1.10.10.60">
    <property type="entry name" value="Homeodomain-like"/>
    <property type="match status" value="1"/>
</dbReference>
<dbReference type="Pfam" id="PF12833">
    <property type="entry name" value="HTH_18"/>
    <property type="match status" value="1"/>
</dbReference>
<dbReference type="PANTHER" id="PTHR43280:SF32">
    <property type="entry name" value="TRANSCRIPTIONAL REGULATORY PROTEIN"/>
    <property type="match status" value="1"/>
</dbReference>
<name>A0A1I3SW80_9SPHI</name>
<dbReference type="InterPro" id="IPR018060">
    <property type="entry name" value="HTH_AraC"/>
</dbReference>
<sequence length="132" mass="15234">MYYLSIKMSETNNDILTRGEEITQTYFQFLDKHIADVISGTVSDFMEINQIAGELFITHKHLTDTVQKETGNHPCYFYDLKIIEQAKQMLSETDKSVSGIARILTYDPSNFSKFFKKFTGQTPGKFRKGTNR</sequence>
<dbReference type="SMART" id="SM00342">
    <property type="entry name" value="HTH_ARAC"/>
    <property type="match status" value="1"/>
</dbReference>